<dbReference type="EMBL" id="LFMY01000005">
    <property type="protein sequence ID" value="OKL60733.1"/>
    <property type="molecule type" value="Genomic_DNA"/>
</dbReference>
<feature type="compositionally biased region" description="Polar residues" evidence="7">
    <location>
        <begin position="239"/>
        <end position="255"/>
    </location>
</feature>
<dbReference type="Proteomes" id="UP000214365">
    <property type="component" value="Unassembled WGS sequence"/>
</dbReference>
<evidence type="ECO:0000256" key="5">
    <source>
        <dbReference type="ARBA" id="ARBA00023163"/>
    </source>
</evidence>
<accession>A0A1Q5Q9C3</accession>
<dbReference type="Gene3D" id="4.10.240.10">
    <property type="entry name" value="Zn(2)-C6 fungal-type DNA-binding domain"/>
    <property type="match status" value="1"/>
</dbReference>
<keyword evidence="5" id="KW-0804">Transcription</keyword>
<dbReference type="GeneID" id="31004126"/>
<feature type="region of interest" description="Disordered" evidence="7">
    <location>
        <begin position="317"/>
        <end position="367"/>
    </location>
</feature>
<dbReference type="Pfam" id="PF14602">
    <property type="entry name" value="Hexapep_2"/>
    <property type="match status" value="1"/>
</dbReference>
<dbReference type="SMART" id="SM01266">
    <property type="entry name" value="Mac"/>
    <property type="match status" value="1"/>
</dbReference>
<keyword evidence="2" id="KW-0808">Transferase</keyword>
<dbReference type="SUPFAM" id="SSF51161">
    <property type="entry name" value="Trimeric LpxA-like enzymes"/>
    <property type="match status" value="1"/>
</dbReference>
<evidence type="ECO:0000259" key="8">
    <source>
        <dbReference type="PROSITE" id="PS50048"/>
    </source>
</evidence>
<evidence type="ECO:0000256" key="2">
    <source>
        <dbReference type="ARBA" id="ARBA00022679"/>
    </source>
</evidence>
<gene>
    <name evidence="9" type="ORF">UA08_04371</name>
</gene>
<feature type="region of interest" description="Disordered" evidence="7">
    <location>
        <begin position="449"/>
        <end position="481"/>
    </location>
</feature>
<dbReference type="AlphaFoldDB" id="A0A1Q5Q9C3"/>
<dbReference type="SMART" id="SM00066">
    <property type="entry name" value="GAL4"/>
    <property type="match status" value="1"/>
</dbReference>
<dbReference type="STRING" id="1441469.A0A1Q5Q9C3"/>
<organism evidence="9 10">
    <name type="scientific">Talaromyces atroroseus</name>
    <dbReference type="NCBI Taxonomy" id="1441469"/>
    <lineage>
        <taxon>Eukaryota</taxon>
        <taxon>Fungi</taxon>
        <taxon>Dikarya</taxon>
        <taxon>Ascomycota</taxon>
        <taxon>Pezizomycotina</taxon>
        <taxon>Eurotiomycetes</taxon>
        <taxon>Eurotiomycetidae</taxon>
        <taxon>Eurotiales</taxon>
        <taxon>Trichocomaceae</taxon>
        <taxon>Talaromyces</taxon>
        <taxon>Talaromyces sect. Trachyspermi</taxon>
    </lineage>
</organism>
<evidence type="ECO:0000313" key="10">
    <source>
        <dbReference type="Proteomes" id="UP000214365"/>
    </source>
</evidence>
<dbReference type="GO" id="GO:0016407">
    <property type="term" value="F:acetyltransferase activity"/>
    <property type="evidence" value="ECO:0007669"/>
    <property type="project" value="InterPro"/>
</dbReference>
<dbReference type="GO" id="GO:0008270">
    <property type="term" value="F:zinc ion binding"/>
    <property type="evidence" value="ECO:0007669"/>
    <property type="project" value="InterPro"/>
</dbReference>
<keyword evidence="4" id="KW-0238">DNA-binding</keyword>
<evidence type="ECO:0000256" key="4">
    <source>
        <dbReference type="ARBA" id="ARBA00023125"/>
    </source>
</evidence>
<dbReference type="InterPro" id="IPR051159">
    <property type="entry name" value="Hexapeptide_acetyltransf"/>
</dbReference>
<evidence type="ECO:0000256" key="7">
    <source>
        <dbReference type="SAM" id="MobiDB-lite"/>
    </source>
</evidence>
<dbReference type="GO" id="GO:0003677">
    <property type="term" value="F:DNA binding"/>
    <property type="evidence" value="ECO:0007669"/>
    <property type="project" value="UniProtKB-KW"/>
</dbReference>
<dbReference type="Gene3D" id="2.160.10.10">
    <property type="entry name" value="Hexapeptide repeat proteins"/>
    <property type="match status" value="1"/>
</dbReference>
<dbReference type="Pfam" id="PF16628">
    <property type="entry name" value="Mac_assoc"/>
    <property type="match status" value="1"/>
</dbReference>
<dbReference type="InterPro" id="IPR024688">
    <property type="entry name" value="Mac_dom"/>
</dbReference>
<evidence type="ECO:0000313" key="9">
    <source>
        <dbReference type="EMBL" id="OKL60733.1"/>
    </source>
</evidence>
<dbReference type="SUPFAM" id="SSF57701">
    <property type="entry name" value="Zn2/Cys6 DNA-binding domain"/>
    <property type="match status" value="1"/>
</dbReference>
<comment type="caution">
    <text evidence="9">The sequence shown here is derived from an EMBL/GenBank/DDBJ whole genome shotgun (WGS) entry which is preliminary data.</text>
</comment>
<evidence type="ECO:0000256" key="1">
    <source>
        <dbReference type="ARBA" id="ARBA00007274"/>
    </source>
</evidence>
<dbReference type="Pfam" id="PF12464">
    <property type="entry name" value="Mac"/>
    <property type="match status" value="1"/>
</dbReference>
<comment type="similarity">
    <text evidence="1">Belongs to the transferase hexapeptide repeat family.</text>
</comment>
<feature type="compositionally biased region" description="Polar residues" evidence="7">
    <location>
        <begin position="1"/>
        <end position="16"/>
    </location>
</feature>
<evidence type="ECO:0000256" key="6">
    <source>
        <dbReference type="ARBA" id="ARBA00023242"/>
    </source>
</evidence>
<dbReference type="PANTHER" id="PTHR23416:SF76">
    <property type="entry name" value="ZN(II)2CYS6 TRANSCRIPTION FACTOR (EUROFUNG)"/>
    <property type="match status" value="1"/>
</dbReference>
<dbReference type="PANTHER" id="PTHR23416">
    <property type="entry name" value="SIALIC ACID SYNTHASE-RELATED"/>
    <property type="match status" value="1"/>
</dbReference>
<keyword evidence="10" id="KW-1185">Reference proteome</keyword>
<protein>
    <recommendedName>
        <fullName evidence="8">Zn(2)-C6 fungal-type domain-containing protein</fullName>
    </recommendedName>
</protein>
<dbReference type="PROSITE" id="PS00463">
    <property type="entry name" value="ZN2_CY6_FUNGAL_1"/>
    <property type="match status" value="1"/>
</dbReference>
<reference evidence="9 10" key="1">
    <citation type="submission" date="2015-06" db="EMBL/GenBank/DDBJ databases">
        <title>Talaromyces atroroseus IBT 11181 draft genome.</title>
        <authorList>
            <person name="Rasmussen K.B."/>
            <person name="Rasmussen S."/>
            <person name="Petersen B."/>
            <person name="Sicheritz-Ponten T."/>
            <person name="Mortensen U.H."/>
            <person name="Thrane U."/>
        </authorList>
    </citation>
    <scope>NUCLEOTIDE SEQUENCE [LARGE SCALE GENOMIC DNA]</scope>
    <source>
        <strain evidence="9 10">IBT 11181</strain>
    </source>
</reference>
<feature type="compositionally biased region" description="Basic and acidic residues" evidence="7">
    <location>
        <begin position="17"/>
        <end position="27"/>
    </location>
</feature>
<dbReference type="OrthoDB" id="25818at2759"/>
<dbReference type="InterPro" id="IPR036864">
    <property type="entry name" value="Zn2-C6_fun-type_DNA-bd_sf"/>
</dbReference>
<evidence type="ECO:0000256" key="3">
    <source>
        <dbReference type="ARBA" id="ARBA00023015"/>
    </source>
</evidence>
<sequence length="706" mass="77472">MATVAQPASISNGTHVQENDQHTEHGPPRFTAVNGKETTALHNPSIPPMTVNQNQSREATDFVGINGNTNSSRPEESPRKLSNASKEQADEYGSQELSFHTTPGGANKNKRKRSESIEHHSSSQQDHLRLGGDVTGIPARVVSEGNSELSIQSEATNSTKLLPTNVDYSNPSPTSYSHPEVKEDQAINGTSSSWHDYDSHLISQAQKAQNLDTSDAQLVEVLQRETHSTDSIEHKSWVTGPTSASGESDQRSVQPYAQDKPQAAIQVGPKRKRVFSNRTKTGCLTCRRRKKKCDEQHPACNNCIRGGFVCEGYSSRSTWQKPSSSKAPVPLQSKEGYTDAGNHYLQDAGGRHHERGPTTPQQSEVSKVRPVAVEENEGAGVQYLGSSASVAGNRNAWPKRSWPGASHPPYLAEHMAKPDYREVPPIHELSREGQPKAEYHVVPSIRELSQQQGSHAKPSMPIFQSPVDQRPPHPSPLDTSSPQAQARLALSIEHQLSARHNAGEDTEREKMVHGELYRPFDIQLVEDRDRCKSALWRFNNACNPQSGISSKEQNRLLREVIIPPVTSSPSMSPISRPSGSIGPGAIVEAPFRCHYGFNIHIGEDVMISENCSMIDDCPINIGAHTWIGPNVTILGSMAHANMQERKGSQSRYQGRPVTIEEDCYVGANCTIYPGVRLRRGAYVAPGEVVKSDIVAYGFQGLKPSYM</sequence>
<proteinExistence type="inferred from homology"/>
<dbReference type="Pfam" id="PF00172">
    <property type="entry name" value="Zn_clus"/>
    <property type="match status" value="1"/>
</dbReference>
<dbReference type="GO" id="GO:0008374">
    <property type="term" value="F:O-acyltransferase activity"/>
    <property type="evidence" value="ECO:0007669"/>
    <property type="project" value="TreeGrafter"/>
</dbReference>
<dbReference type="CDD" id="cd00067">
    <property type="entry name" value="GAL4"/>
    <property type="match status" value="1"/>
</dbReference>
<dbReference type="InterPro" id="IPR001451">
    <property type="entry name" value="Hexapep"/>
</dbReference>
<dbReference type="InterPro" id="IPR001138">
    <property type="entry name" value="Zn2Cys6_DnaBD"/>
</dbReference>
<dbReference type="PROSITE" id="PS50048">
    <property type="entry name" value="ZN2_CY6_FUNGAL_2"/>
    <property type="match status" value="1"/>
</dbReference>
<dbReference type="RefSeq" id="XP_020120854.1">
    <property type="nucleotide sequence ID" value="XM_020266687.1"/>
</dbReference>
<keyword evidence="6" id="KW-0539">Nucleus</keyword>
<dbReference type="InterPro" id="IPR011004">
    <property type="entry name" value="Trimer_LpxA-like_sf"/>
</dbReference>
<feature type="compositionally biased region" description="Basic and acidic residues" evidence="7">
    <location>
        <begin position="223"/>
        <end position="236"/>
    </location>
</feature>
<feature type="region of interest" description="Disordered" evidence="7">
    <location>
        <begin position="145"/>
        <end position="181"/>
    </location>
</feature>
<feature type="compositionally biased region" description="Basic and acidic residues" evidence="7">
    <location>
        <begin position="114"/>
        <end position="130"/>
    </location>
</feature>
<feature type="compositionally biased region" description="Polar residues" evidence="7">
    <location>
        <begin position="317"/>
        <end position="326"/>
    </location>
</feature>
<feature type="region of interest" description="Disordered" evidence="7">
    <location>
        <begin position="223"/>
        <end position="263"/>
    </location>
</feature>
<feature type="region of interest" description="Disordered" evidence="7">
    <location>
        <begin position="1"/>
        <end position="131"/>
    </location>
</feature>
<name>A0A1Q5Q9C3_TALAT</name>
<feature type="domain" description="Zn(2)-C6 fungal-type" evidence="8">
    <location>
        <begin position="282"/>
        <end position="310"/>
    </location>
</feature>
<dbReference type="GO" id="GO:0000981">
    <property type="term" value="F:DNA-binding transcription factor activity, RNA polymerase II-specific"/>
    <property type="evidence" value="ECO:0007669"/>
    <property type="project" value="InterPro"/>
</dbReference>
<feature type="compositionally biased region" description="Polar residues" evidence="7">
    <location>
        <begin position="145"/>
        <end position="177"/>
    </location>
</feature>
<keyword evidence="3" id="KW-0805">Transcription regulation</keyword>